<dbReference type="GO" id="GO:0071949">
    <property type="term" value="F:FAD binding"/>
    <property type="evidence" value="ECO:0007669"/>
    <property type="project" value="InterPro"/>
</dbReference>
<dbReference type="AlphaFoldDB" id="A0A502FII9"/>
<reference evidence="2 3" key="1">
    <citation type="journal article" date="2019" name="Environ. Microbiol.">
        <title>Species interactions and distinct microbial communities in high Arctic permafrost affected cryosols are associated with the CH4 and CO2 gas fluxes.</title>
        <authorList>
            <person name="Altshuler I."/>
            <person name="Hamel J."/>
            <person name="Turney S."/>
            <person name="Magnuson E."/>
            <person name="Levesque R."/>
            <person name="Greer C."/>
            <person name="Whyte L.G."/>
        </authorList>
    </citation>
    <scope>NUCLEOTIDE SEQUENCE [LARGE SCALE GENOMIC DNA]</scope>
    <source>
        <strain evidence="2 3">E6.1</strain>
    </source>
</reference>
<feature type="domain" description="BLUF" evidence="1">
    <location>
        <begin position="14"/>
        <end position="107"/>
    </location>
</feature>
<dbReference type="Pfam" id="PF04940">
    <property type="entry name" value="BLUF"/>
    <property type="match status" value="1"/>
</dbReference>
<dbReference type="GO" id="GO:0009882">
    <property type="term" value="F:blue light photoreceptor activity"/>
    <property type="evidence" value="ECO:0007669"/>
    <property type="project" value="InterPro"/>
</dbReference>
<sequence>MALRRFIGNIPPMIHSLLYVSTQAFTPADADATIARIVTGSRRRNVRFGVTGALIATARRFAQVIEGPSDSIATLFASIRFDPSHRDVTVLLADTISERRFGEWSLAYHGLAPYLEHVVAPMVASRTVTERDGHRLISVMRYLAAEPIWASTVHTTAES</sequence>
<keyword evidence="3" id="KW-1185">Reference proteome</keyword>
<dbReference type="SUPFAM" id="SSF54975">
    <property type="entry name" value="Acylphosphatase/BLUF domain-like"/>
    <property type="match status" value="1"/>
</dbReference>
<proteinExistence type="predicted"/>
<comment type="caution">
    <text evidence="2">The sequence shown here is derived from an EMBL/GenBank/DDBJ whole genome shotgun (WGS) entry which is preliminary data.</text>
</comment>
<evidence type="ECO:0000259" key="1">
    <source>
        <dbReference type="PROSITE" id="PS50925"/>
    </source>
</evidence>
<dbReference type="Gene3D" id="3.30.70.100">
    <property type="match status" value="1"/>
</dbReference>
<dbReference type="Proteomes" id="UP000319931">
    <property type="component" value="Unassembled WGS sequence"/>
</dbReference>
<dbReference type="InterPro" id="IPR036046">
    <property type="entry name" value="Acylphosphatase-like_dom_sf"/>
</dbReference>
<evidence type="ECO:0000313" key="3">
    <source>
        <dbReference type="Proteomes" id="UP000319931"/>
    </source>
</evidence>
<dbReference type="EMBL" id="RCZC01000008">
    <property type="protein sequence ID" value="TPG49062.1"/>
    <property type="molecule type" value="Genomic_DNA"/>
</dbReference>
<organism evidence="2 3">
    <name type="scientific">Sphingomonas glacialis</name>
    <dbReference type="NCBI Taxonomy" id="658225"/>
    <lineage>
        <taxon>Bacteria</taxon>
        <taxon>Pseudomonadati</taxon>
        <taxon>Pseudomonadota</taxon>
        <taxon>Alphaproteobacteria</taxon>
        <taxon>Sphingomonadales</taxon>
        <taxon>Sphingomonadaceae</taxon>
        <taxon>Sphingomonas</taxon>
    </lineage>
</organism>
<dbReference type="InterPro" id="IPR007024">
    <property type="entry name" value="BLUF_domain"/>
</dbReference>
<dbReference type="PROSITE" id="PS50925">
    <property type="entry name" value="BLUF"/>
    <property type="match status" value="1"/>
</dbReference>
<gene>
    <name evidence="2" type="ORF">EAH76_19775</name>
</gene>
<evidence type="ECO:0000313" key="2">
    <source>
        <dbReference type="EMBL" id="TPG49062.1"/>
    </source>
</evidence>
<protein>
    <submittedName>
        <fullName evidence="2">BLUF domain-containing protein</fullName>
    </submittedName>
</protein>
<name>A0A502FII9_9SPHN</name>
<dbReference type="SMART" id="SM01034">
    <property type="entry name" value="BLUF"/>
    <property type="match status" value="1"/>
</dbReference>
<dbReference type="OrthoDB" id="196105at2"/>
<accession>A0A502FII9</accession>